<dbReference type="Pfam" id="PF08378">
    <property type="entry name" value="NERD"/>
    <property type="match status" value="1"/>
</dbReference>
<accession>A0A838CT46</accession>
<evidence type="ECO:0000313" key="3">
    <source>
        <dbReference type="EMBL" id="MBA2175114.1"/>
    </source>
</evidence>
<feature type="region of interest" description="Disordered" evidence="1">
    <location>
        <begin position="1"/>
        <end position="21"/>
    </location>
</feature>
<keyword evidence="4" id="KW-1185">Reference proteome</keyword>
<feature type="domain" description="NERD" evidence="2">
    <location>
        <begin position="38"/>
        <end position="153"/>
    </location>
</feature>
<dbReference type="AlphaFoldDB" id="A0A838CT46"/>
<dbReference type="RefSeq" id="WP_181472150.1">
    <property type="nucleotide sequence ID" value="NZ_JACEFG010000002.1"/>
</dbReference>
<dbReference type="EMBL" id="JACEFG010000002">
    <property type="protein sequence ID" value="MBA2175114.1"/>
    <property type="molecule type" value="Genomic_DNA"/>
</dbReference>
<evidence type="ECO:0000313" key="4">
    <source>
        <dbReference type="Proteomes" id="UP000571017"/>
    </source>
</evidence>
<evidence type="ECO:0000256" key="1">
    <source>
        <dbReference type="SAM" id="MobiDB-lite"/>
    </source>
</evidence>
<evidence type="ECO:0000259" key="2">
    <source>
        <dbReference type="PROSITE" id="PS50965"/>
    </source>
</evidence>
<sequence length="318" mass="37053">MNRRKSNQHAQMEALGGRIHPDHPCSGEITEQILKYDAGFSGESMTDQFLAYLPPHFKLSQNVSLHDGIQHFQMDALLSNQHFLLNLEVKNYKGALTFDLEHRQLFRQVDDRHDVFPDPFLQIEHQSIQLNRWLQRFDFPPIPIYSLVVLSNPYSSYITTGEDRDGLKKKIVRAKGLPSVVSHVSKAFTHPVWTTHQVEAFVDLIQKEHSEYKRDTLQKYQVLESDLIRGVRCPSCSQLALKRKRDHWFCQHCEGKSQDAHYGLLREMALLFGREVTVRNFMNFALLDSRKVAWRLLKEACPEFYGNTKDRVYIVNLS</sequence>
<dbReference type="Proteomes" id="UP000571017">
    <property type="component" value="Unassembled WGS sequence"/>
</dbReference>
<proteinExistence type="predicted"/>
<comment type="caution">
    <text evidence="3">The sequence shown here is derived from an EMBL/GenBank/DDBJ whole genome shotgun (WGS) entry which is preliminary data.</text>
</comment>
<dbReference type="InterPro" id="IPR011528">
    <property type="entry name" value="NERD"/>
</dbReference>
<organism evidence="3 4">
    <name type="scientific">Halobacillus locisalis</name>
    <dbReference type="NCBI Taxonomy" id="220753"/>
    <lineage>
        <taxon>Bacteria</taxon>
        <taxon>Bacillati</taxon>
        <taxon>Bacillota</taxon>
        <taxon>Bacilli</taxon>
        <taxon>Bacillales</taxon>
        <taxon>Bacillaceae</taxon>
        <taxon>Halobacillus</taxon>
    </lineage>
</organism>
<protein>
    <submittedName>
        <fullName evidence="3">NERD domain-containing protein</fullName>
    </submittedName>
</protein>
<gene>
    <name evidence="3" type="ORF">H0266_09435</name>
</gene>
<dbReference type="PROSITE" id="PS50965">
    <property type="entry name" value="NERD"/>
    <property type="match status" value="1"/>
</dbReference>
<reference evidence="3 4" key="1">
    <citation type="journal article" date="2004" name="Extremophiles">
        <title>Halobacillus locisalis sp. nov., a halophilic bacterium isolated from a marine solar saltern of the Yellow Sea in Korea.</title>
        <authorList>
            <person name="Yoon J.H."/>
            <person name="Kang K.H."/>
            <person name="Oh T.K."/>
            <person name="Park Y.H."/>
        </authorList>
    </citation>
    <scope>NUCLEOTIDE SEQUENCE [LARGE SCALE GENOMIC DNA]</scope>
    <source>
        <strain evidence="3 4">KCTC 3788</strain>
    </source>
</reference>
<name>A0A838CT46_9BACI</name>